<dbReference type="SUPFAM" id="SSF53383">
    <property type="entry name" value="PLP-dependent transferases"/>
    <property type="match status" value="1"/>
</dbReference>
<keyword evidence="4" id="KW-0663">Pyridoxal phosphate</keyword>
<evidence type="ECO:0000313" key="8">
    <source>
        <dbReference type="EMBL" id="GAA0743895.1"/>
    </source>
</evidence>
<name>A0ABP3UWT7_9CLOT</name>
<sequence length="487" mass="55834">MSELPILNGVLKYIKEKNTLFCMPGHKGGLGFLFTYEGNEFIKNMIEFDLTEVEGLDNLHHSSGIINESCNMLSRLYNSKKSYFLVNGSTSGNLSMIFAAFNEGDKILVERNCHRSIFNGIILRKLKPLYIKDIVYERYNAPLALDTENCLKLIRENKDAKGIVLTYPNYYGICSNLKEIVSEAKKYNMKVLVDSAHGAHFGISENLPENPLDIGADMVVMSAHKTLPSLTQTAFLHIGKESTVNMDKVDFYVSAFLSTSPSYLFLCSMDYSRFYLEKWGENHYNKLIQIADIYREKINKLDIFHVIGKEDIGILNKYYGSRDDLNDIDLTRYVINVEEGFSGNKLYDYLKEKGIQCEMSDSFNVICILSTFQGEKQLDKLYKVLKNCDKEVLRDSNNKSFKYKEINVQANLLPYEVMDRKYIWKNFKESEGKIAYDSIVFYPPGVPIIMPGEIINKEIIDSICYYKDEGTDILGLKKGKIRVVSEE</sequence>
<dbReference type="Gene3D" id="3.90.105.10">
    <property type="entry name" value="Molybdopterin biosynthesis moea protein, domain 2"/>
    <property type="match status" value="1"/>
</dbReference>
<dbReference type="InterPro" id="IPR000310">
    <property type="entry name" value="Orn/Lys/Arg_deCO2ase_major_dom"/>
</dbReference>
<gene>
    <name evidence="8" type="ORF">GCM10008906_28100</name>
</gene>
<evidence type="ECO:0000256" key="4">
    <source>
        <dbReference type="ARBA" id="ARBA00022898"/>
    </source>
</evidence>
<dbReference type="PANTHER" id="PTHR43277:SF4">
    <property type="entry name" value="ARGININE DECARBOXYLASE"/>
    <property type="match status" value="1"/>
</dbReference>
<dbReference type="Gene3D" id="3.40.640.10">
    <property type="entry name" value="Type I PLP-dependent aspartate aminotransferase-like (Major domain)"/>
    <property type="match status" value="1"/>
</dbReference>
<evidence type="ECO:0000256" key="2">
    <source>
        <dbReference type="ARBA" id="ARBA00010671"/>
    </source>
</evidence>
<keyword evidence="9" id="KW-1185">Reference proteome</keyword>
<dbReference type="RefSeq" id="WP_343762470.1">
    <property type="nucleotide sequence ID" value="NZ_BAAACG010000013.1"/>
</dbReference>
<evidence type="ECO:0000256" key="3">
    <source>
        <dbReference type="ARBA" id="ARBA00022793"/>
    </source>
</evidence>
<comment type="cofactor">
    <cofactor evidence="1">
        <name>pyridoxal 5'-phosphate</name>
        <dbReference type="ChEBI" id="CHEBI:597326"/>
    </cofactor>
</comment>
<dbReference type="EMBL" id="BAAACG010000013">
    <property type="protein sequence ID" value="GAA0743895.1"/>
    <property type="molecule type" value="Genomic_DNA"/>
</dbReference>
<protein>
    <submittedName>
        <fullName evidence="8">Aminotransferase class V-fold PLP-dependent enzyme</fullName>
    </submittedName>
</protein>
<dbReference type="InterPro" id="IPR052357">
    <property type="entry name" value="Orn_Lys_Arg_decarboxylase-I"/>
</dbReference>
<keyword evidence="3" id="KW-0210">Decarboxylase</keyword>
<comment type="similarity">
    <text evidence="2">Belongs to the Orn/Lys/Arg decarboxylase class-I family.</text>
</comment>
<keyword evidence="5" id="KW-0456">Lyase</keyword>
<organism evidence="8 9">
    <name type="scientific">Clostridium oceanicum</name>
    <dbReference type="NCBI Taxonomy" id="1543"/>
    <lineage>
        <taxon>Bacteria</taxon>
        <taxon>Bacillati</taxon>
        <taxon>Bacillota</taxon>
        <taxon>Clostridia</taxon>
        <taxon>Eubacteriales</taxon>
        <taxon>Clostridiaceae</taxon>
        <taxon>Clostridium</taxon>
    </lineage>
</organism>
<dbReference type="InterPro" id="IPR008286">
    <property type="entry name" value="Prn/Lys/Arg_de-COase_C"/>
</dbReference>
<keyword evidence="8" id="KW-0032">Aminotransferase</keyword>
<reference evidence="9" key="1">
    <citation type="journal article" date="2019" name="Int. J. Syst. Evol. Microbiol.">
        <title>The Global Catalogue of Microorganisms (GCM) 10K type strain sequencing project: providing services to taxonomists for standard genome sequencing and annotation.</title>
        <authorList>
            <consortium name="The Broad Institute Genomics Platform"/>
            <consortium name="The Broad Institute Genome Sequencing Center for Infectious Disease"/>
            <person name="Wu L."/>
            <person name="Ma J."/>
        </authorList>
    </citation>
    <scope>NUCLEOTIDE SEQUENCE [LARGE SCALE GENOMIC DNA]</scope>
    <source>
        <strain evidence="9">JCM 1407</strain>
    </source>
</reference>
<evidence type="ECO:0000259" key="7">
    <source>
        <dbReference type="Pfam" id="PF03711"/>
    </source>
</evidence>
<evidence type="ECO:0000259" key="6">
    <source>
        <dbReference type="Pfam" id="PF01276"/>
    </source>
</evidence>
<evidence type="ECO:0000256" key="1">
    <source>
        <dbReference type="ARBA" id="ARBA00001933"/>
    </source>
</evidence>
<dbReference type="InterPro" id="IPR015421">
    <property type="entry name" value="PyrdxlP-dep_Trfase_major"/>
</dbReference>
<evidence type="ECO:0000313" key="9">
    <source>
        <dbReference type="Proteomes" id="UP001501510"/>
    </source>
</evidence>
<dbReference type="InterPro" id="IPR036633">
    <property type="entry name" value="Prn/Lys/Arg_de-COase_C_sf"/>
</dbReference>
<evidence type="ECO:0000256" key="5">
    <source>
        <dbReference type="ARBA" id="ARBA00023239"/>
    </source>
</evidence>
<proteinExistence type="inferred from homology"/>
<feature type="domain" description="Orn/Lys/Arg decarboxylases family 1 pyridoxal-P attachment site" evidence="6">
    <location>
        <begin position="5"/>
        <end position="371"/>
    </location>
</feature>
<dbReference type="Pfam" id="PF01276">
    <property type="entry name" value="OKR_DC_1"/>
    <property type="match status" value="1"/>
</dbReference>
<dbReference type="InterPro" id="IPR015424">
    <property type="entry name" value="PyrdxlP-dep_Trfase"/>
</dbReference>
<dbReference type="Proteomes" id="UP001501510">
    <property type="component" value="Unassembled WGS sequence"/>
</dbReference>
<dbReference type="SUPFAM" id="SSF55904">
    <property type="entry name" value="Ornithine decarboxylase C-terminal domain"/>
    <property type="match status" value="1"/>
</dbReference>
<keyword evidence="8" id="KW-0808">Transferase</keyword>
<feature type="domain" description="Orn/Lys/Arg decarboxylase C-terminal" evidence="7">
    <location>
        <begin position="416"/>
        <end position="461"/>
    </location>
</feature>
<comment type="caution">
    <text evidence="8">The sequence shown here is derived from an EMBL/GenBank/DDBJ whole genome shotgun (WGS) entry which is preliminary data.</text>
</comment>
<dbReference type="Pfam" id="PF03711">
    <property type="entry name" value="OKR_DC_1_C"/>
    <property type="match status" value="1"/>
</dbReference>
<accession>A0ABP3UWT7</accession>
<dbReference type="GO" id="GO:0008483">
    <property type="term" value="F:transaminase activity"/>
    <property type="evidence" value="ECO:0007669"/>
    <property type="project" value="UniProtKB-KW"/>
</dbReference>
<dbReference type="PANTHER" id="PTHR43277">
    <property type="entry name" value="ARGININE DECARBOXYLASE"/>
    <property type="match status" value="1"/>
</dbReference>